<dbReference type="InterPro" id="IPR027475">
    <property type="entry name" value="Asparaginase/glutaminase_AS2"/>
</dbReference>
<dbReference type="PANTHER" id="PTHR11707">
    <property type="entry name" value="L-ASPARAGINASE"/>
    <property type="match status" value="1"/>
</dbReference>
<feature type="domain" description="L-asparaginase N-terminal" evidence="7">
    <location>
        <begin position="5"/>
        <end position="199"/>
    </location>
</feature>
<evidence type="ECO:0000313" key="10">
    <source>
        <dbReference type="Proteomes" id="UP000032566"/>
    </source>
</evidence>
<dbReference type="Gene3D" id="3.40.50.1170">
    <property type="entry name" value="L-asparaginase, N-terminal domain"/>
    <property type="match status" value="1"/>
</dbReference>
<dbReference type="PROSITE" id="PS00917">
    <property type="entry name" value="ASN_GLN_ASE_2"/>
    <property type="match status" value="1"/>
</dbReference>
<dbReference type="PROSITE" id="PS00144">
    <property type="entry name" value="ASN_GLN_ASE_1"/>
    <property type="match status" value="1"/>
</dbReference>
<evidence type="ECO:0000256" key="4">
    <source>
        <dbReference type="PIRSR" id="PIRSR001220-2"/>
    </source>
</evidence>
<dbReference type="FunFam" id="3.40.50.1170:FF:000001">
    <property type="entry name" value="L-asparaginase 2"/>
    <property type="match status" value="1"/>
</dbReference>
<name>A0A0D7KEQ5_9BURK</name>
<proteinExistence type="inferred from homology"/>
<dbReference type="GO" id="GO:0006528">
    <property type="term" value="P:asparagine metabolic process"/>
    <property type="evidence" value="ECO:0007669"/>
    <property type="project" value="InterPro"/>
</dbReference>
<dbReference type="OrthoDB" id="9788068at2"/>
<dbReference type="Proteomes" id="UP000032566">
    <property type="component" value="Unassembled WGS sequence"/>
</dbReference>
<feature type="binding site" evidence="4">
    <location>
        <begin position="97"/>
        <end position="98"/>
    </location>
    <ligand>
        <name>substrate</name>
    </ligand>
</feature>
<evidence type="ECO:0000256" key="3">
    <source>
        <dbReference type="PIRSR" id="PIRSR001220-1"/>
    </source>
</evidence>
<evidence type="ECO:0000256" key="6">
    <source>
        <dbReference type="PROSITE-ProRule" id="PRU10100"/>
    </source>
</evidence>
<comment type="similarity">
    <text evidence="1">Belongs to the asparaginase 1 family.</text>
</comment>
<dbReference type="InterPro" id="IPR027474">
    <property type="entry name" value="L-asparaginase_N"/>
</dbReference>
<dbReference type="EMBL" id="JXYQ01000002">
    <property type="protein sequence ID" value="KJA12402.1"/>
    <property type="molecule type" value="Genomic_DNA"/>
</dbReference>
<dbReference type="InterPro" id="IPR040919">
    <property type="entry name" value="Asparaginase_C"/>
</dbReference>
<sequence>MSKQKIVVFGTGGTIAGKAASMSDNVGYKAGEVAIGELLANIPGMQAALQGHELAAQQVAQIDSKDMGFDVWRALAMGCRDAMADPEVRGIVVTHGTDTLEETAWFLQCILSPEKPVVLTSAMRPATALSPDGPQNLLDAVAVALEPDARGVLAVAAGAVHEARWVHKAFPYRVDAFSSGEAGPCGWVEEGQVRWVRRPSTQANSIHTALLNDLPAAQGWPWVEVVLSAAGVSGRAVDALVDAQVKGLVVASTGNGSLHHELKDALLRASERGVRVVKATRCGQGQSLVGDLGDFPSYAGLSPIKARVALLLDLLAERETPNGGV</sequence>
<dbReference type="Pfam" id="PF17763">
    <property type="entry name" value="Asparaginase_C"/>
    <property type="match status" value="1"/>
</dbReference>
<organism evidence="9 10">
    <name type="scientific">Acidovorax temperans</name>
    <dbReference type="NCBI Taxonomy" id="80878"/>
    <lineage>
        <taxon>Bacteria</taxon>
        <taxon>Pseudomonadati</taxon>
        <taxon>Pseudomonadota</taxon>
        <taxon>Betaproteobacteria</taxon>
        <taxon>Burkholderiales</taxon>
        <taxon>Comamonadaceae</taxon>
        <taxon>Acidovorax</taxon>
    </lineage>
</organism>
<dbReference type="SUPFAM" id="SSF53774">
    <property type="entry name" value="Glutaminase/Asparaginase"/>
    <property type="match status" value="1"/>
</dbReference>
<evidence type="ECO:0000259" key="7">
    <source>
        <dbReference type="Pfam" id="PF00710"/>
    </source>
</evidence>
<feature type="active site" description="O-isoaspartyl threonine intermediate" evidence="3">
    <location>
        <position position="14"/>
    </location>
</feature>
<evidence type="ECO:0000313" key="9">
    <source>
        <dbReference type="EMBL" id="KJA12402.1"/>
    </source>
</evidence>
<dbReference type="STRING" id="80878.RP29_00615"/>
<dbReference type="PROSITE" id="PS51732">
    <property type="entry name" value="ASN_GLN_ASE_3"/>
    <property type="match status" value="1"/>
</dbReference>
<dbReference type="Pfam" id="PF00710">
    <property type="entry name" value="Asparaginase"/>
    <property type="match status" value="1"/>
</dbReference>
<dbReference type="InterPro" id="IPR037152">
    <property type="entry name" value="L-asparaginase_N_sf"/>
</dbReference>
<evidence type="ECO:0000256" key="1">
    <source>
        <dbReference type="ARBA" id="ARBA00010518"/>
    </source>
</evidence>
<feature type="domain" description="Asparaginase/glutaminase C-terminal" evidence="8">
    <location>
        <begin position="223"/>
        <end position="312"/>
    </location>
</feature>
<keyword evidence="10" id="KW-1185">Reference proteome</keyword>
<dbReference type="InterPro" id="IPR004550">
    <property type="entry name" value="AsnASE_II"/>
</dbReference>
<protein>
    <submittedName>
        <fullName evidence="9">Asparaginase</fullName>
    </submittedName>
</protein>
<dbReference type="PIRSF" id="PIRSF500176">
    <property type="entry name" value="L_ASNase"/>
    <property type="match status" value="1"/>
</dbReference>
<feature type="active site" evidence="5">
    <location>
        <position position="14"/>
    </location>
</feature>
<dbReference type="AlphaFoldDB" id="A0A0D7KEQ5"/>
<evidence type="ECO:0000259" key="8">
    <source>
        <dbReference type="Pfam" id="PF17763"/>
    </source>
</evidence>
<dbReference type="PIRSF" id="PIRSF001220">
    <property type="entry name" value="L-ASNase_gatD"/>
    <property type="match status" value="1"/>
</dbReference>
<dbReference type="Gene3D" id="3.40.50.40">
    <property type="match status" value="1"/>
</dbReference>
<dbReference type="InterPro" id="IPR020827">
    <property type="entry name" value="Asparaginase/glutaminase_AS1"/>
</dbReference>
<dbReference type="CDD" id="cd08964">
    <property type="entry name" value="L-asparaginase_II"/>
    <property type="match status" value="1"/>
</dbReference>
<dbReference type="GO" id="GO:0004067">
    <property type="term" value="F:asparaginase activity"/>
    <property type="evidence" value="ECO:0007669"/>
    <property type="project" value="UniProtKB-UniRule"/>
</dbReference>
<evidence type="ECO:0000256" key="5">
    <source>
        <dbReference type="PROSITE-ProRule" id="PRU10099"/>
    </source>
</evidence>
<comment type="caution">
    <text evidence="9">The sequence shown here is derived from an EMBL/GenBank/DDBJ whole genome shotgun (WGS) entry which is preliminary data.</text>
</comment>
<dbReference type="SFLD" id="SFLDS00057">
    <property type="entry name" value="Glutaminase/Asparaginase"/>
    <property type="match status" value="1"/>
</dbReference>
<gene>
    <name evidence="9" type="ORF">RP29_00615</name>
</gene>
<accession>A0A0D7KEQ5</accession>
<reference evidence="9 10" key="1">
    <citation type="submission" date="2014-12" db="EMBL/GenBank/DDBJ databases">
        <title>Isolation of bacteria from lake water.</title>
        <authorList>
            <person name="Sheng K.-Y."/>
            <person name="Chin P.-S."/>
            <person name="Chan K.-G."/>
            <person name="Tan G.S."/>
        </authorList>
    </citation>
    <scope>NUCLEOTIDE SEQUENCE [LARGE SCALE GENOMIC DNA]</scope>
    <source>
        <strain evidence="9 10">KY4</strain>
    </source>
</reference>
<dbReference type="RefSeq" id="WP_044394794.1">
    <property type="nucleotide sequence ID" value="NZ_JXYQ01000002.1"/>
</dbReference>
<dbReference type="PATRIC" id="fig|80878.5.peg.907"/>
<dbReference type="InterPro" id="IPR036152">
    <property type="entry name" value="Asp/glu_Ase-like_sf"/>
</dbReference>
<dbReference type="InterPro" id="IPR006034">
    <property type="entry name" value="Asparaginase/glutaminase-like"/>
</dbReference>
<dbReference type="PRINTS" id="PR00139">
    <property type="entry name" value="ASNGLNASE"/>
</dbReference>
<dbReference type="SMART" id="SM00870">
    <property type="entry name" value="Asparaginase"/>
    <property type="match status" value="1"/>
</dbReference>
<dbReference type="PANTHER" id="PTHR11707:SF28">
    <property type="entry name" value="60 KDA LYSOPHOSPHOLIPASE"/>
    <property type="match status" value="1"/>
</dbReference>
<dbReference type="InterPro" id="IPR027473">
    <property type="entry name" value="L-asparaginase_C"/>
</dbReference>
<feature type="active site" evidence="6">
    <location>
        <position position="97"/>
    </location>
</feature>
<feature type="binding site" evidence="4">
    <location>
        <position position="64"/>
    </location>
    <ligand>
        <name>substrate</name>
    </ligand>
</feature>
<keyword evidence="2" id="KW-0378">Hydrolase</keyword>
<evidence type="ECO:0000256" key="2">
    <source>
        <dbReference type="ARBA" id="ARBA00022801"/>
    </source>
</evidence>